<gene>
    <name evidence="1" type="ORF">O181_082706</name>
</gene>
<dbReference type="EMBL" id="AVOT02047723">
    <property type="protein sequence ID" value="MBW0542991.1"/>
    <property type="molecule type" value="Genomic_DNA"/>
</dbReference>
<evidence type="ECO:0000313" key="1">
    <source>
        <dbReference type="EMBL" id="MBW0542991.1"/>
    </source>
</evidence>
<keyword evidence="2" id="KW-1185">Reference proteome</keyword>
<dbReference type="AlphaFoldDB" id="A0A9Q3FT51"/>
<accession>A0A9Q3FT51</accession>
<protein>
    <submittedName>
        <fullName evidence="1">Uncharacterized protein</fullName>
    </submittedName>
</protein>
<dbReference type="OrthoDB" id="10645460at2759"/>
<reference evidence="1" key="1">
    <citation type="submission" date="2021-03" db="EMBL/GenBank/DDBJ databases">
        <title>Draft genome sequence of rust myrtle Austropuccinia psidii MF-1, a brazilian biotype.</title>
        <authorList>
            <person name="Quecine M.C."/>
            <person name="Pachon D.M.R."/>
            <person name="Bonatelli M.L."/>
            <person name="Correr F.H."/>
            <person name="Franceschini L.M."/>
            <person name="Leite T.F."/>
            <person name="Margarido G.R.A."/>
            <person name="Almeida C.A."/>
            <person name="Ferrarezi J.A."/>
            <person name="Labate C.A."/>
        </authorList>
    </citation>
    <scope>NUCLEOTIDE SEQUENCE</scope>
    <source>
        <strain evidence="1">MF-1</strain>
    </source>
</reference>
<evidence type="ECO:0000313" key="2">
    <source>
        <dbReference type="Proteomes" id="UP000765509"/>
    </source>
</evidence>
<sequence length="264" mass="29798">MNKSFSHKNSFHSIESFQIKLGRCFNSITRNTSHFATPFSVFTTSIAQTELALLPVVIAPSDSFNTTLRLRVPVSKSQRHYSIGESCKTQLGSINYSFQLKFLVKTKTKGLETIELTSLELKLASVTMRELNHALEHLKELRMKPNCGISVTLPNHLHHVDWELTHDDKAIQEDNIINNTTPVDQLTMPNADDLAELIAEVCKLQYCHEAGSTKDGVTIGCTKHPHVAAMLVPARFNKHFLPERILSTSYIQTQSGWLRRSDNR</sequence>
<name>A0A9Q3FT51_9BASI</name>
<comment type="caution">
    <text evidence="1">The sequence shown here is derived from an EMBL/GenBank/DDBJ whole genome shotgun (WGS) entry which is preliminary data.</text>
</comment>
<dbReference type="Proteomes" id="UP000765509">
    <property type="component" value="Unassembled WGS sequence"/>
</dbReference>
<organism evidence="1 2">
    <name type="scientific">Austropuccinia psidii MF-1</name>
    <dbReference type="NCBI Taxonomy" id="1389203"/>
    <lineage>
        <taxon>Eukaryota</taxon>
        <taxon>Fungi</taxon>
        <taxon>Dikarya</taxon>
        <taxon>Basidiomycota</taxon>
        <taxon>Pucciniomycotina</taxon>
        <taxon>Pucciniomycetes</taxon>
        <taxon>Pucciniales</taxon>
        <taxon>Sphaerophragmiaceae</taxon>
        <taxon>Austropuccinia</taxon>
    </lineage>
</organism>
<proteinExistence type="predicted"/>